<accession>A0ABV5W642</accession>
<reference evidence="1 2" key="1">
    <citation type="submission" date="2024-09" db="EMBL/GenBank/DDBJ databases">
        <authorList>
            <person name="Sun Q."/>
            <person name="Mori K."/>
        </authorList>
    </citation>
    <scope>NUCLEOTIDE SEQUENCE [LARGE SCALE GENOMIC DNA]</scope>
    <source>
        <strain evidence="1 2">JCM 12520</strain>
    </source>
</reference>
<dbReference type="Proteomes" id="UP001589619">
    <property type="component" value="Unassembled WGS sequence"/>
</dbReference>
<comment type="caution">
    <text evidence="1">The sequence shown here is derived from an EMBL/GenBank/DDBJ whole genome shotgun (WGS) entry which is preliminary data.</text>
</comment>
<organism evidence="1 2">
    <name type="scientific">Paenibacillus hodogayensis</name>
    <dbReference type="NCBI Taxonomy" id="279208"/>
    <lineage>
        <taxon>Bacteria</taxon>
        <taxon>Bacillati</taxon>
        <taxon>Bacillota</taxon>
        <taxon>Bacilli</taxon>
        <taxon>Bacillales</taxon>
        <taxon>Paenibacillaceae</taxon>
        <taxon>Paenibacillus</taxon>
    </lineage>
</organism>
<protein>
    <submittedName>
        <fullName evidence="1">Uncharacterized protein</fullName>
    </submittedName>
</protein>
<keyword evidence="2" id="KW-1185">Reference proteome</keyword>
<dbReference type="RefSeq" id="WP_344913386.1">
    <property type="nucleotide sequence ID" value="NZ_BAAAYO010000012.1"/>
</dbReference>
<dbReference type="EMBL" id="JBHMAG010000020">
    <property type="protein sequence ID" value="MFB9756042.1"/>
    <property type="molecule type" value="Genomic_DNA"/>
</dbReference>
<gene>
    <name evidence="1" type="ORF">ACFFNY_31080</name>
</gene>
<name>A0ABV5W642_9BACL</name>
<proteinExistence type="predicted"/>
<evidence type="ECO:0000313" key="2">
    <source>
        <dbReference type="Proteomes" id="UP001589619"/>
    </source>
</evidence>
<evidence type="ECO:0000313" key="1">
    <source>
        <dbReference type="EMBL" id="MFB9756042.1"/>
    </source>
</evidence>
<sequence>MLKEDAYCICKLYMNRPVRLQTKSGHIYDGHIVHVDAEHVYLQPQGGTGATTRGFFPYPGAGFGPGPGFYGGGAGAVQTLALFDLLAITLLLL</sequence>